<dbReference type="AlphaFoldDB" id="A0A7Z7PPQ6"/>
<name>A0A7Z7PPQ6_9BACT</name>
<evidence type="ECO:0000313" key="1">
    <source>
        <dbReference type="EMBL" id="SSC13324.1"/>
    </source>
</evidence>
<dbReference type="KEGG" id="minf:MESINF_1880"/>
<keyword evidence="2" id="KW-1185">Reference proteome</keyword>
<dbReference type="RefSeq" id="WP_169699484.1">
    <property type="nucleotide sequence ID" value="NZ_LS974202.1"/>
</dbReference>
<organism evidence="1 2">
    <name type="scientific">Mesotoga infera</name>
    <dbReference type="NCBI Taxonomy" id="1236046"/>
    <lineage>
        <taxon>Bacteria</taxon>
        <taxon>Thermotogati</taxon>
        <taxon>Thermotogota</taxon>
        <taxon>Thermotogae</taxon>
        <taxon>Kosmotogales</taxon>
        <taxon>Kosmotogaceae</taxon>
        <taxon>Mesotoga</taxon>
    </lineage>
</organism>
<evidence type="ECO:0000313" key="2">
    <source>
        <dbReference type="Proteomes" id="UP000250796"/>
    </source>
</evidence>
<reference evidence="1 2" key="1">
    <citation type="submission" date="2017-01" db="EMBL/GenBank/DDBJ databases">
        <authorList>
            <person name="Erauso G."/>
        </authorList>
    </citation>
    <scope>NUCLEOTIDE SEQUENCE [LARGE SCALE GENOMIC DNA]</scope>
    <source>
        <strain evidence="1">MESINF1</strain>
    </source>
</reference>
<proteinExistence type="predicted"/>
<protein>
    <submittedName>
        <fullName evidence="1">Uncharacterized protein</fullName>
    </submittedName>
</protein>
<sequence>MKTRIIVLFVVLLTLTLGGCFWKRHFDPKNAPAVLGTWQLEGEVKHDNTTIKGTGTMKITYQDGNTIKGWGSTMPPGLELIKVDVEGTVTDKPDNFLTVTMQVRYPPVVGDLRDVILTGIVTITATGTFVNDGKIYLDSLAREIGEWKGTLKK</sequence>
<dbReference type="Proteomes" id="UP000250796">
    <property type="component" value="Chromosome MESINF"/>
</dbReference>
<gene>
    <name evidence="1" type="ORF">MESINF_1880</name>
</gene>
<accession>A0A7Z7PPQ6</accession>
<dbReference type="PROSITE" id="PS51257">
    <property type="entry name" value="PROKAR_LIPOPROTEIN"/>
    <property type="match status" value="1"/>
</dbReference>
<dbReference type="EMBL" id="LS974202">
    <property type="protein sequence ID" value="SSC13324.1"/>
    <property type="molecule type" value="Genomic_DNA"/>
</dbReference>